<name>A0A1Y5R8R2_9RHOB</name>
<evidence type="ECO:0000256" key="2">
    <source>
        <dbReference type="SAM" id="SignalP"/>
    </source>
</evidence>
<keyword evidence="2" id="KW-0732">Signal</keyword>
<dbReference type="PANTHER" id="PTHR42928:SF5">
    <property type="entry name" value="BLR1237 PROTEIN"/>
    <property type="match status" value="1"/>
</dbReference>
<feature type="chain" id="PRO_5012893123" evidence="2">
    <location>
        <begin position="25"/>
        <end position="313"/>
    </location>
</feature>
<keyword evidence="4" id="KW-1185">Reference proteome</keyword>
<proteinExistence type="inferred from homology"/>
<dbReference type="Pfam" id="PF03401">
    <property type="entry name" value="TctC"/>
    <property type="match status" value="1"/>
</dbReference>
<comment type="similarity">
    <text evidence="1">Belongs to the UPF0065 (bug) family.</text>
</comment>
<evidence type="ECO:0000313" key="3">
    <source>
        <dbReference type="EMBL" id="SLN10673.1"/>
    </source>
</evidence>
<keyword evidence="3" id="KW-0675">Receptor</keyword>
<reference evidence="3 4" key="1">
    <citation type="submission" date="2017-03" db="EMBL/GenBank/DDBJ databases">
        <authorList>
            <person name="Afonso C.L."/>
            <person name="Miller P.J."/>
            <person name="Scott M.A."/>
            <person name="Spackman E."/>
            <person name="Goraichik I."/>
            <person name="Dimitrov K.M."/>
            <person name="Suarez D.L."/>
            <person name="Swayne D.E."/>
        </authorList>
    </citation>
    <scope>NUCLEOTIDE SEQUENCE [LARGE SCALE GENOMIC DNA]</scope>
    <source>
        <strain evidence="3 4">CECT 8397</strain>
    </source>
</reference>
<evidence type="ECO:0000256" key="1">
    <source>
        <dbReference type="ARBA" id="ARBA00006987"/>
    </source>
</evidence>
<dbReference type="Gene3D" id="3.40.190.10">
    <property type="entry name" value="Periplasmic binding protein-like II"/>
    <property type="match status" value="1"/>
</dbReference>
<evidence type="ECO:0000313" key="4">
    <source>
        <dbReference type="Proteomes" id="UP000193623"/>
    </source>
</evidence>
<feature type="signal peptide" evidence="2">
    <location>
        <begin position="1"/>
        <end position="24"/>
    </location>
</feature>
<gene>
    <name evidence="3" type="ORF">PSJ8397_00031</name>
</gene>
<accession>A0A1Y5R8R2</accession>
<dbReference type="InterPro" id="IPR005064">
    <property type="entry name" value="BUG"/>
</dbReference>
<organism evidence="3 4">
    <name type="scientific">Pseudooctadecabacter jejudonensis</name>
    <dbReference type="NCBI Taxonomy" id="1391910"/>
    <lineage>
        <taxon>Bacteria</taxon>
        <taxon>Pseudomonadati</taxon>
        <taxon>Pseudomonadota</taxon>
        <taxon>Alphaproteobacteria</taxon>
        <taxon>Rhodobacterales</taxon>
        <taxon>Paracoccaceae</taxon>
        <taxon>Pseudooctadecabacter</taxon>
    </lineage>
</organism>
<dbReference type="RefSeq" id="WP_085862546.1">
    <property type="nucleotide sequence ID" value="NZ_FWFT01000001.1"/>
</dbReference>
<dbReference type="EMBL" id="FWFT01000001">
    <property type="protein sequence ID" value="SLN10673.1"/>
    <property type="molecule type" value="Genomic_DNA"/>
</dbReference>
<dbReference type="AlphaFoldDB" id="A0A1Y5R8R2"/>
<dbReference type="PANTHER" id="PTHR42928">
    <property type="entry name" value="TRICARBOXYLATE-BINDING PROTEIN"/>
    <property type="match status" value="1"/>
</dbReference>
<protein>
    <submittedName>
        <fullName evidence="3">Tripartite tricarboxylate transporter family receptor</fullName>
    </submittedName>
</protein>
<dbReference type="Proteomes" id="UP000193623">
    <property type="component" value="Unassembled WGS sequence"/>
</dbReference>
<dbReference type="InterPro" id="IPR042100">
    <property type="entry name" value="Bug_dom1"/>
</dbReference>
<dbReference type="OrthoDB" id="7250553at2"/>
<sequence length="313" mass="32265">MKNLALTAALAATTALVGALPAYAEYPTSPVQFVVPFPPGDFEDILTRMIAANMQEKTGVSVSVVNKPGGGDGPFPGALEVLAAPADGTVVGSFVGVVPIVGPLIDIGIEMDSFVPVGIFLTYPFVLAASGDAPYSNMAELAAYAQDNDVVLGHFGASLTPTVASFAAAQAMDFEFADDSAFDLLDCNTLSAGDADVINTTLALIEPCLDDLNILANIGNDPIAKLDGVETLSSQAGIEDLELWNGLFVTKGTPQEVVDTLAAIAEETMASEAAQQLMIETGAGVYWQDAATAAGRVANDREVVTGMMEAIGQ</sequence>
<dbReference type="Gene3D" id="3.40.190.150">
    <property type="entry name" value="Bordetella uptake gene, domain 1"/>
    <property type="match status" value="1"/>
</dbReference>